<proteinExistence type="predicted"/>
<dbReference type="PANTHER" id="PTHR30441:SF8">
    <property type="entry name" value="DUF748 DOMAIN-CONTAINING PROTEIN"/>
    <property type="match status" value="1"/>
</dbReference>
<name>A0A251ZXI6_9PROT</name>
<dbReference type="PANTHER" id="PTHR30441">
    <property type="entry name" value="DUF748 DOMAIN-CONTAINING PROTEIN"/>
    <property type="match status" value="1"/>
</dbReference>
<dbReference type="GO" id="GO:0090313">
    <property type="term" value="P:regulation of protein targeting to membrane"/>
    <property type="evidence" value="ECO:0007669"/>
    <property type="project" value="TreeGrafter"/>
</dbReference>
<evidence type="ECO:0000259" key="1">
    <source>
        <dbReference type="Pfam" id="PF05170"/>
    </source>
</evidence>
<dbReference type="InterPro" id="IPR052894">
    <property type="entry name" value="AsmA-related"/>
</dbReference>
<feature type="domain" description="AsmA" evidence="1">
    <location>
        <begin position="1"/>
        <end position="196"/>
    </location>
</feature>
<keyword evidence="3" id="KW-1185">Reference proteome</keyword>
<protein>
    <recommendedName>
        <fullName evidence="1">AsmA domain-containing protein</fullName>
    </recommendedName>
</protein>
<sequence length="717" mass="80490">MSKKKVILGSCGILICLVGGSLFAVDHLVDRKMILDQLYSNIEKQTGRKLALQNLDIHFFPWPEIQASKITLSNMPGGKNPNFITAGHLKADLNLWSLWQRKIHFRSIQLSHVQIHLERNEQGQKNWDLQPIETPKSDTLQADSSKFTHHKWKWQFNNFQLDDVNCWYDDAYTHKNTHLLFKQAELSQLETNKVRFNITGSHHQADFSISGRLSHLDELLDSDSPISNPAKFQVNLTEYVRDQNIGNIRVSGTLKSLVNARGYDIIVRGTILNLNDLNQLFPHANLPAIENITLSASIKDVSKDSDPQGKPQIDLLQLHTGKINADFLPAGLQLTSTEIIANDLNSDVNTQIVGQFSGGMFRWSGHFGQLKTLQDTLLSQTDKSLPIAGNLSSETYNLQLDGTVGGKDSSLAVKLNLLNYNQLYQGIGNLNAQNIIYTGKIYTPFPLTFSFFKNLNKEDLFKIETIGKLKSNRVKINQLNFDNFSSNIEWKNKALLLTQLLLSNKQSVIKGDVFYSIKEDPSTLVVKINNASFPMKWLEDYFDIANVYSGQMTAIGTFYTKGNNWQEWQHNLTGKLGLSGVDGKLEAEGLKHYIGQAAATLPLKKSLSTECLALRTQINQNRLYFDTLTLQTDQFALNGQGTFNIPGQTLDFHFIPDVRLGVISASAPLRVGGTLSKPYTTFERNKNKVFSLNINTLSKNIAPTNYCDGALNKARNP</sequence>
<dbReference type="Pfam" id="PF05170">
    <property type="entry name" value="AsmA"/>
    <property type="match status" value="1"/>
</dbReference>
<evidence type="ECO:0000313" key="3">
    <source>
        <dbReference type="Proteomes" id="UP000194946"/>
    </source>
</evidence>
<evidence type="ECO:0000313" key="2">
    <source>
        <dbReference type="EMBL" id="OUI79384.1"/>
    </source>
</evidence>
<dbReference type="RefSeq" id="WP_086631737.1">
    <property type="nucleotide sequence ID" value="NZ_JOPB01000001.1"/>
</dbReference>
<dbReference type="EMBL" id="JOPB01000001">
    <property type="protein sequence ID" value="OUI79384.1"/>
    <property type="molecule type" value="Genomic_DNA"/>
</dbReference>
<gene>
    <name evidence="2" type="ORF">HK18_02145</name>
</gene>
<dbReference type="GO" id="GO:0005886">
    <property type="term" value="C:plasma membrane"/>
    <property type="evidence" value="ECO:0007669"/>
    <property type="project" value="TreeGrafter"/>
</dbReference>
<organism evidence="2 3">
    <name type="scientific">Commensalibacter intestini</name>
    <dbReference type="NCBI Taxonomy" id="479936"/>
    <lineage>
        <taxon>Bacteria</taxon>
        <taxon>Pseudomonadati</taxon>
        <taxon>Pseudomonadota</taxon>
        <taxon>Alphaproteobacteria</taxon>
        <taxon>Acetobacterales</taxon>
        <taxon>Acetobacteraceae</taxon>
    </lineage>
</organism>
<reference evidence="3" key="1">
    <citation type="submission" date="2014-06" db="EMBL/GenBank/DDBJ databases">
        <authorList>
            <person name="Winans N.J."/>
            <person name="Newell P.D."/>
            <person name="Douglas A.E."/>
        </authorList>
    </citation>
    <scope>NUCLEOTIDE SEQUENCE [LARGE SCALE GENOMIC DNA]</scope>
    <source>
        <strain evidence="3">DmL_052</strain>
    </source>
</reference>
<comment type="caution">
    <text evidence="2">The sequence shown here is derived from an EMBL/GenBank/DDBJ whole genome shotgun (WGS) entry which is preliminary data.</text>
</comment>
<dbReference type="AlphaFoldDB" id="A0A251ZXI6"/>
<accession>A0A251ZXI6</accession>
<dbReference type="InterPro" id="IPR007844">
    <property type="entry name" value="AsmA"/>
</dbReference>
<dbReference type="Proteomes" id="UP000194946">
    <property type="component" value="Unassembled WGS sequence"/>
</dbReference>